<gene>
    <name evidence="2" type="ORF">FW778_04440</name>
</gene>
<accession>A0A5J5IJQ9</accession>
<keyword evidence="3" id="KW-1185">Reference proteome</keyword>
<keyword evidence="1" id="KW-0472">Membrane</keyword>
<organism evidence="2 3">
    <name type="scientific">Ginsengibacter hankyongi</name>
    <dbReference type="NCBI Taxonomy" id="2607284"/>
    <lineage>
        <taxon>Bacteria</taxon>
        <taxon>Pseudomonadati</taxon>
        <taxon>Bacteroidota</taxon>
        <taxon>Chitinophagia</taxon>
        <taxon>Chitinophagales</taxon>
        <taxon>Chitinophagaceae</taxon>
        <taxon>Ginsengibacter</taxon>
    </lineage>
</organism>
<evidence type="ECO:0000256" key="1">
    <source>
        <dbReference type="SAM" id="Phobius"/>
    </source>
</evidence>
<name>A0A5J5IJQ9_9BACT</name>
<dbReference type="Proteomes" id="UP000326903">
    <property type="component" value="Unassembled WGS sequence"/>
</dbReference>
<keyword evidence="1" id="KW-0812">Transmembrane</keyword>
<sequence length="74" mass="8321">MKTITDSNENSVFEFAKRSIYSFQVLIVGVAIPFLFLFGISNANQKKIDENQAKEISNMTDLSANVIGFYIPKI</sequence>
<feature type="transmembrane region" description="Helical" evidence="1">
    <location>
        <begin position="20"/>
        <end position="40"/>
    </location>
</feature>
<evidence type="ECO:0000313" key="3">
    <source>
        <dbReference type="Proteomes" id="UP000326903"/>
    </source>
</evidence>
<protein>
    <submittedName>
        <fullName evidence="2">Uncharacterized protein</fullName>
    </submittedName>
</protein>
<evidence type="ECO:0000313" key="2">
    <source>
        <dbReference type="EMBL" id="KAA9041290.1"/>
    </source>
</evidence>
<comment type="caution">
    <text evidence="2">The sequence shown here is derived from an EMBL/GenBank/DDBJ whole genome shotgun (WGS) entry which is preliminary data.</text>
</comment>
<reference evidence="2 3" key="1">
    <citation type="submission" date="2019-09" db="EMBL/GenBank/DDBJ databases">
        <title>Draft genome sequence of Ginsengibacter sp. BR5-29.</title>
        <authorList>
            <person name="Im W.-T."/>
        </authorList>
    </citation>
    <scope>NUCLEOTIDE SEQUENCE [LARGE SCALE GENOMIC DNA]</scope>
    <source>
        <strain evidence="2 3">BR5-29</strain>
    </source>
</reference>
<dbReference type="EMBL" id="VYQF01000001">
    <property type="protein sequence ID" value="KAA9041290.1"/>
    <property type="molecule type" value="Genomic_DNA"/>
</dbReference>
<proteinExistence type="predicted"/>
<keyword evidence="1" id="KW-1133">Transmembrane helix</keyword>
<dbReference type="RefSeq" id="WP_150413379.1">
    <property type="nucleotide sequence ID" value="NZ_VYQF01000001.1"/>
</dbReference>
<dbReference type="AlphaFoldDB" id="A0A5J5IJQ9"/>